<dbReference type="RefSeq" id="WP_211958266.1">
    <property type="nucleotide sequence ID" value="NZ_CAJPVI010000081.1"/>
</dbReference>
<dbReference type="Pfam" id="PF00378">
    <property type="entry name" value="ECH_1"/>
    <property type="match status" value="1"/>
</dbReference>
<dbReference type="PANTHER" id="PTHR11941">
    <property type="entry name" value="ENOYL-COA HYDRATASE-RELATED"/>
    <property type="match status" value="1"/>
</dbReference>
<evidence type="ECO:0000256" key="3">
    <source>
        <dbReference type="RuleBase" id="RU003707"/>
    </source>
</evidence>
<reference evidence="4 5" key="1">
    <citation type="submission" date="2021-03" db="EMBL/GenBank/DDBJ databases">
        <authorList>
            <person name="Peeters C."/>
        </authorList>
    </citation>
    <scope>NUCLEOTIDE SEQUENCE [LARGE SCALE GENOMIC DNA]</scope>
    <source>
        <strain evidence="4 5">LMG 26411</strain>
    </source>
</reference>
<proteinExistence type="inferred from homology"/>
<dbReference type="CDD" id="cd06558">
    <property type="entry name" value="crotonase-like"/>
    <property type="match status" value="1"/>
</dbReference>
<dbReference type="InterPro" id="IPR029045">
    <property type="entry name" value="ClpP/crotonase-like_dom_sf"/>
</dbReference>
<keyword evidence="5" id="KW-1185">Reference proteome</keyword>
<comment type="caution">
    <text evidence="4">The sequence shown here is derived from an EMBL/GenBank/DDBJ whole genome shotgun (WGS) entry which is preliminary data.</text>
</comment>
<evidence type="ECO:0000256" key="2">
    <source>
        <dbReference type="ARBA" id="ARBA00023239"/>
    </source>
</evidence>
<keyword evidence="4" id="KW-0378">Hydrolase</keyword>
<sequence length="272" mass="30123">MLTETIELRECRLVIEDGIAEFSHQRPEARNALSSTMRLDYREMLDRVEADRSIRALILTGSQGSFCAGGDVRVMQRMQEEGSVTSEAVRRRVLDFHAWFQRLRDLDIPVIAAVDGPAAGAGFSLALVADFVLASSRATFCMSFARVGLIPDLAALYQLPRIVGLSRAKELVLTARKLGAEEARQLGIVHAIHEPGELEKQAWAFARRFVSGPREAMGLGKCLLNRSFETPYQTMVELEAASQAIAAGTSDFRESIADFFAGRPARYDWDRG</sequence>
<evidence type="ECO:0000313" key="5">
    <source>
        <dbReference type="Proteomes" id="UP000672657"/>
    </source>
</evidence>
<dbReference type="EMBL" id="CAJPVI010000081">
    <property type="protein sequence ID" value="CAG2160464.1"/>
    <property type="molecule type" value="Genomic_DNA"/>
</dbReference>
<dbReference type="EC" id="3.8.1.7" evidence="4"/>
<dbReference type="PANTHER" id="PTHR11941:SF133">
    <property type="entry name" value="1,2-EPOXYPHENYLACETYL-COA ISOMERASE"/>
    <property type="match status" value="1"/>
</dbReference>
<comment type="similarity">
    <text evidence="1 3">Belongs to the enoyl-CoA hydratase/isomerase family.</text>
</comment>
<name>A0ABN7QCP2_9BURK</name>
<evidence type="ECO:0000256" key="1">
    <source>
        <dbReference type="ARBA" id="ARBA00005254"/>
    </source>
</evidence>
<keyword evidence="2" id="KW-0456">Lyase</keyword>
<accession>A0ABN7QCP2</accession>
<evidence type="ECO:0000313" key="4">
    <source>
        <dbReference type="EMBL" id="CAG2160464.1"/>
    </source>
</evidence>
<dbReference type="GO" id="GO:0018787">
    <property type="term" value="F:4-chlorobenzoyl-CoA dehalogenase activity"/>
    <property type="evidence" value="ECO:0007669"/>
    <property type="project" value="UniProtKB-EC"/>
</dbReference>
<protein>
    <submittedName>
        <fullName evidence="4">4-chlorobenzoyl coenzyme A dehalogenase-2</fullName>
        <ecNumber evidence="4">3.8.1.7</ecNumber>
    </submittedName>
</protein>
<dbReference type="Proteomes" id="UP000672657">
    <property type="component" value="Unassembled WGS sequence"/>
</dbReference>
<gene>
    <name evidence="4" type="primary">fcbB2</name>
    <name evidence="4" type="ORF">LMG26411_07506</name>
</gene>
<dbReference type="InterPro" id="IPR001753">
    <property type="entry name" value="Enoyl-CoA_hydra/iso"/>
</dbReference>
<dbReference type="InterPro" id="IPR014748">
    <property type="entry name" value="Enoyl-CoA_hydra_C"/>
</dbReference>
<dbReference type="InterPro" id="IPR018376">
    <property type="entry name" value="Enoyl-CoA_hyd/isom_CS"/>
</dbReference>
<organism evidence="4 5">
    <name type="scientific">Cupriavidus numazuensis</name>
    <dbReference type="NCBI Taxonomy" id="221992"/>
    <lineage>
        <taxon>Bacteria</taxon>
        <taxon>Pseudomonadati</taxon>
        <taxon>Pseudomonadota</taxon>
        <taxon>Betaproteobacteria</taxon>
        <taxon>Burkholderiales</taxon>
        <taxon>Burkholderiaceae</taxon>
        <taxon>Cupriavidus</taxon>
    </lineage>
</organism>
<dbReference type="Gene3D" id="3.90.226.10">
    <property type="entry name" value="2-enoyl-CoA Hydratase, Chain A, domain 1"/>
    <property type="match status" value="1"/>
</dbReference>
<dbReference type="SUPFAM" id="SSF52096">
    <property type="entry name" value="ClpP/crotonase"/>
    <property type="match status" value="1"/>
</dbReference>
<dbReference type="PROSITE" id="PS00166">
    <property type="entry name" value="ENOYL_COA_HYDRATASE"/>
    <property type="match status" value="1"/>
</dbReference>
<dbReference type="Gene3D" id="1.10.12.10">
    <property type="entry name" value="Lyase 2-enoyl-coa Hydratase, Chain A, domain 2"/>
    <property type="match status" value="1"/>
</dbReference>